<evidence type="ECO:0000256" key="2">
    <source>
        <dbReference type="ARBA" id="ARBA00023235"/>
    </source>
</evidence>
<name>A0A4R9B039_9MICO</name>
<gene>
    <name evidence="4" type="ORF">E3T48_15080</name>
</gene>
<dbReference type="GO" id="GO:0016853">
    <property type="term" value="F:isomerase activity"/>
    <property type="evidence" value="ECO:0007669"/>
    <property type="project" value="UniProtKB-KW"/>
</dbReference>
<sequence length="283" mass="29311">MPPSVLRYAAFAATPGGGNPAGIVLHAGALSAPEMQRIAADVGYSETAFVTERNISGNARHLSIRFFSPDAEVPFCGHATIATAVALAVREGSGAFEFETPVGPIVIKTRVVDGGITASFTSVEPRMAALESAAEDALFSLLGLAPSDRDARYPLLSAYAGNWHPILVLRDRATFDGFAFDPGGIRTLMDAQGWRGTVSVLHAITPTVFEARNLFPVGTVTEDPATGSAAASLGGYLRATGSVAVPTQVDVRQGAHVGRPSLLRVEIPVTGGIVVSGTATEIA</sequence>
<evidence type="ECO:0000313" key="5">
    <source>
        <dbReference type="Proteomes" id="UP000298313"/>
    </source>
</evidence>
<dbReference type="PIRSF" id="PIRSF016184">
    <property type="entry name" value="PhzC_PhzF"/>
    <property type="match status" value="1"/>
</dbReference>
<organism evidence="4 5">
    <name type="scientific">Cryobacterium fucosi</name>
    <dbReference type="NCBI Taxonomy" id="1259157"/>
    <lineage>
        <taxon>Bacteria</taxon>
        <taxon>Bacillati</taxon>
        <taxon>Actinomycetota</taxon>
        <taxon>Actinomycetes</taxon>
        <taxon>Micrococcales</taxon>
        <taxon>Microbacteriaceae</taxon>
        <taxon>Cryobacterium</taxon>
    </lineage>
</organism>
<dbReference type="GO" id="GO:0005737">
    <property type="term" value="C:cytoplasm"/>
    <property type="evidence" value="ECO:0007669"/>
    <property type="project" value="TreeGrafter"/>
</dbReference>
<dbReference type="OrthoDB" id="9788221at2"/>
<evidence type="ECO:0000256" key="3">
    <source>
        <dbReference type="PIRSR" id="PIRSR016184-1"/>
    </source>
</evidence>
<reference evidence="4 5" key="1">
    <citation type="submission" date="2019-03" db="EMBL/GenBank/DDBJ databases">
        <title>Genomics of glacier-inhabiting Cryobacterium strains.</title>
        <authorList>
            <person name="Liu Q."/>
            <person name="Xin Y.-H."/>
        </authorList>
    </citation>
    <scope>NUCLEOTIDE SEQUENCE [LARGE SCALE GENOMIC DNA]</scope>
    <source>
        <strain evidence="4 5">Hh4</strain>
    </source>
</reference>
<keyword evidence="5" id="KW-1185">Reference proteome</keyword>
<evidence type="ECO:0000256" key="1">
    <source>
        <dbReference type="ARBA" id="ARBA00008270"/>
    </source>
</evidence>
<comment type="caution">
    <text evidence="4">The sequence shown here is derived from an EMBL/GenBank/DDBJ whole genome shotgun (WGS) entry which is preliminary data.</text>
</comment>
<proteinExistence type="inferred from homology"/>
<feature type="active site" evidence="3">
    <location>
        <position position="46"/>
    </location>
</feature>
<dbReference type="NCBIfam" id="TIGR00654">
    <property type="entry name" value="PhzF_family"/>
    <property type="match status" value="1"/>
</dbReference>
<dbReference type="Pfam" id="PF02567">
    <property type="entry name" value="PhzC-PhzF"/>
    <property type="match status" value="1"/>
</dbReference>
<keyword evidence="2" id="KW-0413">Isomerase</keyword>
<dbReference type="AlphaFoldDB" id="A0A4R9B039"/>
<dbReference type="InterPro" id="IPR003719">
    <property type="entry name" value="Phenazine_PhzF-like"/>
</dbReference>
<dbReference type="Proteomes" id="UP000298313">
    <property type="component" value="Unassembled WGS sequence"/>
</dbReference>
<comment type="similarity">
    <text evidence="1">Belongs to the PhzF family.</text>
</comment>
<accession>A0A4R9B039</accession>
<evidence type="ECO:0000313" key="4">
    <source>
        <dbReference type="EMBL" id="TFD72868.1"/>
    </source>
</evidence>
<dbReference type="SUPFAM" id="SSF54506">
    <property type="entry name" value="Diaminopimelate epimerase-like"/>
    <property type="match status" value="1"/>
</dbReference>
<protein>
    <submittedName>
        <fullName evidence="4">PhzF family phenazine biosynthesis protein</fullName>
    </submittedName>
</protein>
<dbReference type="PANTHER" id="PTHR13774">
    <property type="entry name" value="PHENAZINE BIOSYNTHESIS PROTEIN"/>
    <property type="match status" value="1"/>
</dbReference>
<dbReference type="EMBL" id="SOHH01000106">
    <property type="protein sequence ID" value="TFD72868.1"/>
    <property type="molecule type" value="Genomic_DNA"/>
</dbReference>
<dbReference type="PANTHER" id="PTHR13774:SF39">
    <property type="entry name" value="BIOSYNTHESIS PROTEIN, PUTATIVE-RELATED"/>
    <property type="match status" value="1"/>
</dbReference>
<dbReference type="Gene3D" id="3.10.310.10">
    <property type="entry name" value="Diaminopimelate Epimerase, Chain A, domain 1"/>
    <property type="match status" value="2"/>
</dbReference>